<dbReference type="VEuPathDB" id="CryptoDB:Vbra_20100"/>
<dbReference type="EMBL" id="CDMY01000113">
    <property type="protein sequence ID" value="CEL92793.1"/>
    <property type="molecule type" value="Genomic_DNA"/>
</dbReference>
<keyword evidence="3" id="KW-1185">Reference proteome</keyword>
<feature type="compositionally biased region" description="Low complexity" evidence="1">
    <location>
        <begin position="9"/>
        <end position="24"/>
    </location>
</feature>
<dbReference type="InParanoid" id="A0A0G4EAV2"/>
<name>A0A0G4EAV2_VITBC</name>
<proteinExistence type="predicted"/>
<gene>
    <name evidence="2" type="ORF">Vbra_20100</name>
</gene>
<feature type="region of interest" description="Disordered" evidence="1">
    <location>
        <begin position="1"/>
        <end position="38"/>
    </location>
</feature>
<protein>
    <submittedName>
        <fullName evidence="2">Uncharacterized protein</fullName>
    </submittedName>
</protein>
<evidence type="ECO:0000256" key="1">
    <source>
        <dbReference type="SAM" id="MobiDB-lite"/>
    </source>
</evidence>
<evidence type="ECO:0000313" key="2">
    <source>
        <dbReference type="EMBL" id="CEL92793.1"/>
    </source>
</evidence>
<accession>A0A0G4EAV2</accession>
<dbReference type="AlphaFoldDB" id="A0A0G4EAV2"/>
<sequence>MASVEEEPSSSSAAASDASPLPSAAEREGLKEVLQSKSRDELLEMCTRMARSIQSLEELHALEVEQQQELKDESTRLHTTLEQLLSSTKELKIGSRQTQGRGDGDFPALSVSGTFRFVSNLLGGGRGQHSPVAVNEHVGDLTRNQVDARSRQAPHKEPSLWEKLSSLDLDVPSVARLKKPPRKAIHINKPFINQQQQQRRRIPGGPFAQCQVPSIAPSLGGLYQRAPAPASPFDTLDPMSVRTKAGEGAAAADSRVGEEFPSKEVEVERNVVVATVTIADGSQHQLCVRATESCQSAAERFAAQHNLKKTAIGPLTAYLTQVDDEAETYPVAVEADLATILQAGHGQQNSPIAVSSGAEGPH</sequence>
<evidence type="ECO:0000313" key="3">
    <source>
        <dbReference type="Proteomes" id="UP000041254"/>
    </source>
</evidence>
<reference evidence="2 3" key="1">
    <citation type="submission" date="2014-11" db="EMBL/GenBank/DDBJ databases">
        <authorList>
            <person name="Zhu J."/>
            <person name="Qi W."/>
            <person name="Song R."/>
        </authorList>
    </citation>
    <scope>NUCLEOTIDE SEQUENCE [LARGE SCALE GENOMIC DNA]</scope>
</reference>
<dbReference type="Proteomes" id="UP000041254">
    <property type="component" value="Unassembled WGS sequence"/>
</dbReference>
<organism evidence="2 3">
    <name type="scientific">Vitrella brassicaformis (strain CCMP3155)</name>
    <dbReference type="NCBI Taxonomy" id="1169540"/>
    <lineage>
        <taxon>Eukaryota</taxon>
        <taxon>Sar</taxon>
        <taxon>Alveolata</taxon>
        <taxon>Colpodellida</taxon>
        <taxon>Vitrellaceae</taxon>
        <taxon>Vitrella</taxon>
    </lineage>
</organism>
<dbReference type="OMA" id="GMKEMIS"/>